<dbReference type="PANTHER" id="PTHR15907">
    <property type="entry name" value="DUF614 FAMILY PROTEIN-RELATED"/>
    <property type="match status" value="1"/>
</dbReference>
<feature type="transmembrane region" description="Helical" evidence="1">
    <location>
        <begin position="101"/>
        <end position="120"/>
    </location>
</feature>
<sequence>IWLNCTSRIKTSRQQSIAHARPPPHEHFILHNMAYPAQSPMQQKLDYNLGEPNQLPQPWKHGLFDCFGDCGLCCQTWCCPCVTYGQTKEKLLGDGSCFSQGAIYCLVGSFTGLSFILGFMNRGEMRARFGIAGDSCGDVLTHCCCGCCALIQENREVNARMNQNHEVNAGMQ</sequence>
<accession>A0A433QXT7</accession>
<dbReference type="NCBIfam" id="TIGR01571">
    <property type="entry name" value="A_thal_Cys_rich"/>
    <property type="match status" value="1"/>
</dbReference>
<dbReference type="EMBL" id="RBNJ01000395">
    <property type="protein sequence ID" value="RUS34622.1"/>
    <property type="molecule type" value="Genomic_DNA"/>
</dbReference>
<evidence type="ECO:0000256" key="1">
    <source>
        <dbReference type="SAM" id="Phobius"/>
    </source>
</evidence>
<protein>
    <submittedName>
        <fullName evidence="2">PLAC8 family-domain-containing protein</fullName>
    </submittedName>
</protein>
<evidence type="ECO:0000313" key="3">
    <source>
        <dbReference type="Proteomes" id="UP000274822"/>
    </source>
</evidence>
<name>A0A433QXT7_9FUNG</name>
<keyword evidence="1" id="KW-0472">Membrane</keyword>
<keyword evidence="1" id="KW-0812">Transmembrane</keyword>
<organism evidence="2 3">
    <name type="scientific">Jimgerdemannia flammicorona</name>
    <dbReference type="NCBI Taxonomy" id="994334"/>
    <lineage>
        <taxon>Eukaryota</taxon>
        <taxon>Fungi</taxon>
        <taxon>Fungi incertae sedis</taxon>
        <taxon>Mucoromycota</taxon>
        <taxon>Mucoromycotina</taxon>
        <taxon>Endogonomycetes</taxon>
        <taxon>Endogonales</taxon>
        <taxon>Endogonaceae</taxon>
        <taxon>Jimgerdemannia</taxon>
    </lineage>
</organism>
<dbReference type="Proteomes" id="UP000274822">
    <property type="component" value="Unassembled WGS sequence"/>
</dbReference>
<comment type="caution">
    <text evidence="2">The sequence shown here is derived from an EMBL/GenBank/DDBJ whole genome shotgun (WGS) entry which is preliminary data.</text>
</comment>
<dbReference type="AlphaFoldDB" id="A0A433QXT7"/>
<reference evidence="2 3" key="1">
    <citation type="journal article" date="2018" name="New Phytol.">
        <title>Phylogenomics of Endogonaceae and evolution of mycorrhizas within Mucoromycota.</title>
        <authorList>
            <person name="Chang Y."/>
            <person name="Desiro A."/>
            <person name="Na H."/>
            <person name="Sandor L."/>
            <person name="Lipzen A."/>
            <person name="Clum A."/>
            <person name="Barry K."/>
            <person name="Grigoriev I.V."/>
            <person name="Martin F.M."/>
            <person name="Stajich J.E."/>
            <person name="Smith M.E."/>
            <person name="Bonito G."/>
            <person name="Spatafora J.W."/>
        </authorList>
    </citation>
    <scope>NUCLEOTIDE SEQUENCE [LARGE SCALE GENOMIC DNA]</scope>
    <source>
        <strain evidence="2 3">AD002</strain>
    </source>
</reference>
<keyword evidence="3" id="KW-1185">Reference proteome</keyword>
<dbReference type="InterPro" id="IPR006461">
    <property type="entry name" value="PLAC_motif_containing"/>
</dbReference>
<feature type="non-terminal residue" evidence="2">
    <location>
        <position position="1"/>
    </location>
</feature>
<keyword evidence="1" id="KW-1133">Transmembrane helix</keyword>
<dbReference type="Pfam" id="PF04749">
    <property type="entry name" value="PLAC8"/>
    <property type="match status" value="1"/>
</dbReference>
<proteinExistence type="predicted"/>
<evidence type="ECO:0000313" key="2">
    <source>
        <dbReference type="EMBL" id="RUS34622.1"/>
    </source>
</evidence>
<gene>
    <name evidence="2" type="ORF">BC938DRAFT_479472</name>
</gene>